<dbReference type="Proteomes" id="UP000654345">
    <property type="component" value="Unassembled WGS sequence"/>
</dbReference>
<name>A0ABQ3V2S7_9CHLR</name>
<keyword evidence="2" id="KW-1185">Reference proteome</keyword>
<accession>A0ABQ3V2S7</accession>
<dbReference type="EMBL" id="BNJG01000003">
    <property type="protein sequence ID" value="GHO58857.1"/>
    <property type="molecule type" value="Genomic_DNA"/>
</dbReference>
<evidence type="ECO:0000313" key="1">
    <source>
        <dbReference type="EMBL" id="GHO58857.1"/>
    </source>
</evidence>
<reference evidence="1 2" key="1">
    <citation type="journal article" date="2021" name="Int. J. Syst. Evol. Microbiol.">
        <title>Reticulibacter mediterranei gen. nov., sp. nov., within the new family Reticulibacteraceae fam. nov., and Ktedonospora formicarum gen. nov., sp. nov., Ktedonobacter robiniae sp. nov., Dictyobacter formicarum sp. nov. and Dictyobacter arantiisoli sp. nov., belonging to the class Ktedonobacteria.</title>
        <authorList>
            <person name="Yabe S."/>
            <person name="Zheng Y."/>
            <person name="Wang C.M."/>
            <person name="Sakai Y."/>
            <person name="Abe K."/>
            <person name="Yokota A."/>
            <person name="Donadio S."/>
            <person name="Cavaletti L."/>
            <person name="Monciardini P."/>
        </authorList>
    </citation>
    <scope>NUCLEOTIDE SEQUENCE [LARGE SCALE GENOMIC DNA]</scope>
    <source>
        <strain evidence="1 2">SOSP1-30</strain>
    </source>
</reference>
<gene>
    <name evidence="1" type="ORF">KSB_73320</name>
</gene>
<protein>
    <submittedName>
        <fullName evidence="1">Uncharacterized protein</fullName>
    </submittedName>
</protein>
<dbReference type="RefSeq" id="WP_201375100.1">
    <property type="nucleotide sequence ID" value="NZ_BNJG01000003.1"/>
</dbReference>
<evidence type="ECO:0000313" key="2">
    <source>
        <dbReference type="Proteomes" id="UP000654345"/>
    </source>
</evidence>
<sequence length="83" mass="8919">MAKTFDVSFSGEAASILQHAKHAADQAGATLRGDENGGTFSGKGVEGRYEVSGHTVHVTITKKPIVVADSVIESRLRDFFKER</sequence>
<proteinExistence type="predicted"/>
<comment type="caution">
    <text evidence="1">The sequence shown here is derived from an EMBL/GenBank/DDBJ whole genome shotgun (WGS) entry which is preliminary data.</text>
</comment>
<organism evidence="1 2">
    <name type="scientific">Ktedonobacter robiniae</name>
    <dbReference type="NCBI Taxonomy" id="2778365"/>
    <lineage>
        <taxon>Bacteria</taxon>
        <taxon>Bacillati</taxon>
        <taxon>Chloroflexota</taxon>
        <taxon>Ktedonobacteria</taxon>
        <taxon>Ktedonobacterales</taxon>
        <taxon>Ktedonobacteraceae</taxon>
        <taxon>Ktedonobacter</taxon>
    </lineage>
</organism>